<dbReference type="STRING" id="1801732.A2814_00260"/>
<reference evidence="1 2" key="1">
    <citation type="journal article" date="2016" name="Nat. Commun.">
        <title>Thousands of microbial genomes shed light on interconnected biogeochemical processes in an aquifer system.</title>
        <authorList>
            <person name="Anantharaman K."/>
            <person name="Brown C.T."/>
            <person name="Hug L.A."/>
            <person name="Sharon I."/>
            <person name="Castelle C.J."/>
            <person name="Probst A.J."/>
            <person name="Thomas B.C."/>
            <person name="Singh A."/>
            <person name="Wilkins M.J."/>
            <person name="Karaoz U."/>
            <person name="Brodie E.L."/>
            <person name="Williams K.H."/>
            <person name="Hubbard S.S."/>
            <person name="Banfield J.F."/>
        </authorList>
    </citation>
    <scope>NUCLEOTIDE SEQUENCE [LARGE SCALE GENOMIC DNA]</scope>
</reference>
<protein>
    <recommendedName>
        <fullName evidence="3">PD(D/E)XK endonuclease domain-containing protein</fullName>
    </recommendedName>
</protein>
<proteinExistence type="predicted"/>
<dbReference type="GO" id="GO:0003676">
    <property type="term" value="F:nucleic acid binding"/>
    <property type="evidence" value="ECO:0007669"/>
    <property type="project" value="InterPro"/>
</dbReference>
<dbReference type="EMBL" id="MFTI01000027">
    <property type="protein sequence ID" value="OGI59735.1"/>
    <property type="molecule type" value="Genomic_DNA"/>
</dbReference>
<gene>
    <name evidence="1" type="ORF">A2814_00260</name>
</gene>
<organism evidence="1 2">
    <name type="scientific">Candidatus Nomurabacteria bacterium RIFCSPHIGHO2_01_FULL_38_19</name>
    <dbReference type="NCBI Taxonomy" id="1801732"/>
    <lineage>
        <taxon>Bacteria</taxon>
        <taxon>Candidatus Nomuraibacteriota</taxon>
    </lineage>
</organism>
<sequence>MNNNDRVEIGLQASVEGFANEHITAGILMKRYKNVSLVDLPLSPYDIIIVFKRGKGEDIIRAQVKTAKKTVKFTGGTRGGADRFYKSDVKVYRQSTKTADVVIGIEPDKNENKFNLYFIPTILIEALNQDSIFINKIVELKDNYEILEKCKDKSYVEKFCRKYSILKT</sequence>
<evidence type="ECO:0000313" key="2">
    <source>
        <dbReference type="Proteomes" id="UP000177869"/>
    </source>
</evidence>
<comment type="caution">
    <text evidence="1">The sequence shown here is derived from an EMBL/GenBank/DDBJ whole genome shotgun (WGS) entry which is preliminary data.</text>
</comment>
<dbReference type="Proteomes" id="UP000177869">
    <property type="component" value="Unassembled WGS sequence"/>
</dbReference>
<accession>A0A1F6UQT3</accession>
<dbReference type="AlphaFoldDB" id="A0A1F6UQT3"/>
<dbReference type="Gene3D" id="3.40.1350.10">
    <property type="match status" value="1"/>
</dbReference>
<evidence type="ECO:0008006" key="3">
    <source>
        <dbReference type="Google" id="ProtNLM"/>
    </source>
</evidence>
<dbReference type="InterPro" id="IPR011856">
    <property type="entry name" value="tRNA_endonuc-like_dom_sf"/>
</dbReference>
<name>A0A1F6UQT3_9BACT</name>
<evidence type="ECO:0000313" key="1">
    <source>
        <dbReference type="EMBL" id="OGI59735.1"/>
    </source>
</evidence>